<dbReference type="GeneID" id="87866685"/>
<name>A0AAE0JHW6_9PEZI</name>
<feature type="transmembrane region" description="Helical" evidence="2">
    <location>
        <begin position="58"/>
        <end position="79"/>
    </location>
</feature>
<protein>
    <submittedName>
        <fullName evidence="3">Uncharacterized protein</fullName>
    </submittedName>
</protein>
<dbReference type="RefSeq" id="XP_062682901.1">
    <property type="nucleotide sequence ID" value="XM_062829531.1"/>
</dbReference>
<dbReference type="EMBL" id="JAUEPP010000003">
    <property type="protein sequence ID" value="KAK3347819.1"/>
    <property type="molecule type" value="Genomic_DNA"/>
</dbReference>
<feature type="compositionally biased region" description="Basic and acidic residues" evidence="1">
    <location>
        <begin position="335"/>
        <end position="351"/>
    </location>
</feature>
<keyword evidence="2" id="KW-1133">Transmembrane helix</keyword>
<keyword evidence="4" id="KW-1185">Reference proteome</keyword>
<evidence type="ECO:0000256" key="1">
    <source>
        <dbReference type="SAM" id="MobiDB-lite"/>
    </source>
</evidence>
<proteinExistence type="predicted"/>
<feature type="region of interest" description="Disordered" evidence="1">
    <location>
        <begin position="319"/>
        <end position="363"/>
    </location>
</feature>
<sequence length="363" mass="40886">MSYGGLADWFIYSSAVDSKRLDSLLGEVGNKTCVLEYCKSYRFEEGPDLVGTGDSLSVFWISSLYLSVAVTIAAIAYDYRDKAPGTQYGHLFSNTGAHFTLMVLICLWPWYSPQARSYSRVMLLAVIVLLPLLFFATYFTQFWPTLSGFEEKCPFVSPALFRLYSVKCYFDIFVMTFVPAYRCVFPFSVRCGPTTTGKPRSTVFGYLKRHRTVIANAALVVFYLLSFAILWIDLVIFGLSRQRAHELAGHSDSENVWSFGQVVSVTGWLPVIIGLFRVWFWESVHAYYTRIIAPMLLAIREHATSVFRPSSRDSAAKLEVATSRGEQPIPGTRCGWEDSRSHTKKGEEEVKALGAEGEVGRRS</sequence>
<reference evidence="3" key="2">
    <citation type="submission" date="2023-06" db="EMBL/GenBank/DDBJ databases">
        <authorList>
            <consortium name="Lawrence Berkeley National Laboratory"/>
            <person name="Haridas S."/>
            <person name="Hensen N."/>
            <person name="Bonometti L."/>
            <person name="Westerberg I."/>
            <person name="Brannstrom I.O."/>
            <person name="Guillou S."/>
            <person name="Cros-Aarteil S."/>
            <person name="Calhoun S."/>
            <person name="Kuo A."/>
            <person name="Mondo S."/>
            <person name="Pangilinan J."/>
            <person name="Riley R."/>
            <person name="Labutti K."/>
            <person name="Andreopoulos B."/>
            <person name="Lipzen A."/>
            <person name="Chen C."/>
            <person name="Yanf M."/>
            <person name="Daum C."/>
            <person name="Ng V."/>
            <person name="Clum A."/>
            <person name="Steindorff A."/>
            <person name="Ohm R."/>
            <person name="Martin F."/>
            <person name="Silar P."/>
            <person name="Natvig D."/>
            <person name="Lalanne C."/>
            <person name="Gautier V."/>
            <person name="Ament-Velasquez S.L."/>
            <person name="Kruys A."/>
            <person name="Hutchinson M.I."/>
            <person name="Powell A.J."/>
            <person name="Barry K."/>
            <person name="Miller A.N."/>
            <person name="Grigoriev I.V."/>
            <person name="Debuchy R."/>
            <person name="Gladieux P."/>
            <person name="Thoren M.H."/>
            <person name="Johannesson H."/>
        </authorList>
    </citation>
    <scope>NUCLEOTIDE SEQUENCE</scope>
    <source>
        <strain evidence="3">CBS 560.94</strain>
    </source>
</reference>
<feature type="transmembrane region" description="Helical" evidence="2">
    <location>
        <begin position="213"/>
        <end position="239"/>
    </location>
</feature>
<reference evidence="3" key="1">
    <citation type="journal article" date="2023" name="Mol. Phylogenet. Evol.">
        <title>Genome-scale phylogeny and comparative genomics of the fungal order Sordariales.</title>
        <authorList>
            <person name="Hensen N."/>
            <person name="Bonometti L."/>
            <person name="Westerberg I."/>
            <person name="Brannstrom I.O."/>
            <person name="Guillou S."/>
            <person name="Cros-Aarteil S."/>
            <person name="Calhoun S."/>
            <person name="Haridas S."/>
            <person name="Kuo A."/>
            <person name="Mondo S."/>
            <person name="Pangilinan J."/>
            <person name="Riley R."/>
            <person name="LaButti K."/>
            <person name="Andreopoulos B."/>
            <person name="Lipzen A."/>
            <person name="Chen C."/>
            <person name="Yan M."/>
            <person name="Daum C."/>
            <person name="Ng V."/>
            <person name="Clum A."/>
            <person name="Steindorff A."/>
            <person name="Ohm R.A."/>
            <person name="Martin F."/>
            <person name="Silar P."/>
            <person name="Natvig D.O."/>
            <person name="Lalanne C."/>
            <person name="Gautier V."/>
            <person name="Ament-Velasquez S.L."/>
            <person name="Kruys A."/>
            <person name="Hutchinson M.I."/>
            <person name="Powell A.J."/>
            <person name="Barry K."/>
            <person name="Miller A.N."/>
            <person name="Grigoriev I.V."/>
            <person name="Debuchy R."/>
            <person name="Gladieux P."/>
            <person name="Hiltunen Thoren M."/>
            <person name="Johannesson H."/>
        </authorList>
    </citation>
    <scope>NUCLEOTIDE SEQUENCE</scope>
    <source>
        <strain evidence="3">CBS 560.94</strain>
    </source>
</reference>
<comment type="caution">
    <text evidence="3">The sequence shown here is derived from an EMBL/GenBank/DDBJ whole genome shotgun (WGS) entry which is preliminary data.</text>
</comment>
<dbReference type="AlphaFoldDB" id="A0AAE0JHW6"/>
<organism evidence="3 4">
    <name type="scientific">Neurospora tetraspora</name>
    <dbReference type="NCBI Taxonomy" id="94610"/>
    <lineage>
        <taxon>Eukaryota</taxon>
        <taxon>Fungi</taxon>
        <taxon>Dikarya</taxon>
        <taxon>Ascomycota</taxon>
        <taxon>Pezizomycotina</taxon>
        <taxon>Sordariomycetes</taxon>
        <taxon>Sordariomycetidae</taxon>
        <taxon>Sordariales</taxon>
        <taxon>Sordariaceae</taxon>
        <taxon>Neurospora</taxon>
    </lineage>
</organism>
<dbReference type="Proteomes" id="UP001278500">
    <property type="component" value="Unassembled WGS sequence"/>
</dbReference>
<feature type="transmembrane region" description="Helical" evidence="2">
    <location>
        <begin position="259"/>
        <end position="280"/>
    </location>
</feature>
<feature type="transmembrane region" description="Helical" evidence="2">
    <location>
        <begin position="91"/>
        <end position="111"/>
    </location>
</feature>
<keyword evidence="2" id="KW-0472">Membrane</keyword>
<gene>
    <name evidence="3" type="ORF">B0H65DRAFT_547627</name>
</gene>
<feature type="transmembrane region" description="Helical" evidence="2">
    <location>
        <begin position="117"/>
        <end position="139"/>
    </location>
</feature>
<evidence type="ECO:0000313" key="3">
    <source>
        <dbReference type="EMBL" id="KAK3347819.1"/>
    </source>
</evidence>
<evidence type="ECO:0000313" key="4">
    <source>
        <dbReference type="Proteomes" id="UP001278500"/>
    </source>
</evidence>
<evidence type="ECO:0000256" key="2">
    <source>
        <dbReference type="SAM" id="Phobius"/>
    </source>
</evidence>
<accession>A0AAE0JHW6</accession>
<keyword evidence="2" id="KW-0812">Transmembrane</keyword>